<organism evidence="2 3">
    <name type="scientific">Trichonephila clavata</name>
    <name type="common">Joro spider</name>
    <name type="synonym">Nephila clavata</name>
    <dbReference type="NCBI Taxonomy" id="2740835"/>
    <lineage>
        <taxon>Eukaryota</taxon>
        <taxon>Metazoa</taxon>
        <taxon>Ecdysozoa</taxon>
        <taxon>Arthropoda</taxon>
        <taxon>Chelicerata</taxon>
        <taxon>Arachnida</taxon>
        <taxon>Araneae</taxon>
        <taxon>Araneomorphae</taxon>
        <taxon>Entelegynae</taxon>
        <taxon>Araneoidea</taxon>
        <taxon>Nephilidae</taxon>
        <taxon>Trichonephila</taxon>
    </lineage>
</organism>
<evidence type="ECO:0000313" key="3">
    <source>
        <dbReference type="Proteomes" id="UP000887116"/>
    </source>
</evidence>
<feature type="region of interest" description="Disordered" evidence="1">
    <location>
        <begin position="1"/>
        <end position="23"/>
    </location>
</feature>
<name>A0A8X6HYS3_TRICU</name>
<comment type="caution">
    <text evidence="2">The sequence shown here is derived from an EMBL/GenBank/DDBJ whole genome shotgun (WGS) entry which is preliminary data.</text>
</comment>
<accession>A0A8X6HYS3</accession>
<sequence length="105" mass="11926">MQVLTHHAPPGQNPPSVPRWGQHVHSIRPRRSLWPGRIQNRTQYPEPGILLQWMMGWSPFSTSSAGALIVSLTPPDALLVIQGVKYESFYCIFIGPYRFICDVIE</sequence>
<reference evidence="2" key="1">
    <citation type="submission" date="2020-07" db="EMBL/GenBank/DDBJ databases">
        <title>Multicomponent nature underlies the extraordinary mechanical properties of spider dragline silk.</title>
        <authorList>
            <person name="Kono N."/>
            <person name="Nakamura H."/>
            <person name="Mori M."/>
            <person name="Yoshida Y."/>
            <person name="Ohtoshi R."/>
            <person name="Malay A.D."/>
            <person name="Moran D.A.P."/>
            <person name="Tomita M."/>
            <person name="Numata K."/>
            <person name="Arakawa K."/>
        </authorList>
    </citation>
    <scope>NUCLEOTIDE SEQUENCE</scope>
</reference>
<dbReference type="EMBL" id="BMAO01016929">
    <property type="protein sequence ID" value="GFR12214.1"/>
    <property type="molecule type" value="Genomic_DNA"/>
</dbReference>
<protein>
    <submittedName>
        <fullName evidence="2">Uncharacterized protein</fullName>
    </submittedName>
</protein>
<dbReference type="AlphaFoldDB" id="A0A8X6HYS3"/>
<dbReference type="Proteomes" id="UP000887116">
    <property type="component" value="Unassembled WGS sequence"/>
</dbReference>
<keyword evidence="3" id="KW-1185">Reference proteome</keyword>
<proteinExistence type="predicted"/>
<evidence type="ECO:0000313" key="2">
    <source>
        <dbReference type="EMBL" id="GFR12214.1"/>
    </source>
</evidence>
<evidence type="ECO:0000256" key="1">
    <source>
        <dbReference type="SAM" id="MobiDB-lite"/>
    </source>
</evidence>
<gene>
    <name evidence="2" type="ORF">TNCT_32571</name>
</gene>